<dbReference type="Proteomes" id="UP001190700">
    <property type="component" value="Unassembled WGS sequence"/>
</dbReference>
<feature type="region of interest" description="Disordered" evidence="4">
    <location>
        <begin position="12"/>
        <end position="37"/>
    </location>
</feature>
<feature type="domain" description="Cyclic nucleotide-binding" evidence="5">
    <location>
        <begin position="970"/>
        <end position="1088"/>
    </location>
</feature>
<dbReference type="GO" id="GO:0005249">
    <property type="term" value="F:voltage-gated potassium channel activity"/>
    <property type="evidence" value="ECO:0007669"/>
    <property type="project" value="InterPro"/>
</dbReference>
<dbReference type="SUPFAM" id="SSF51206">
    <property type="entry name" value="cAMP-binding domain-like"/>
    <property type="match status" value="1"/>
</dbReference>
<dbReference type="PROSITE" id="PS50088">
    <property type="entry name" value="ANK_REPEAT"/>
    <property type="match status" value="3"/>
</dbReference>
<keyword evidence="3" id="KW-0040">ANK repeat</keyword>
<evidence type="ECO:0000313" key="7">
    <source>
        <dbReference type="Proteomes" id="UP001190700"/>
    </source>
</evidence>
<dbReference type="SMART" id="SM00100">
    <property type="entry name" value="cNMP"/>
    <property type="match status" value="1"/>
</dbReference>
<dbReference type="EMBL" id="LGRX02034130">
    <property type="protein sequence ID" value="KAK3238712.1"/>
    <property type="molecule type" value="Genomic_DNA"/>
</dbReference>
<protein>
    <recommendedName>
        <fullName evidence="5">Cyclic nucleotide-binding domain-containing protein</fullName>
    </recommendedName>
</protein>
<evidence type="ECO:0000259" key="5">
    <source>
        <dbReference type="PROSITE" id="PS50042"/>
    </source>
</evidence>
<dbReference type="Gene3D" id="2.60.120.10">
    <property type="entry name" value="Jelly Rolls"/>
    <property type="match status" value="1"/>
</dbReference>
<feature type="repeat" description="ANK" evidence="3">
    <location>
        <begin position="1370"/>
        <end position="1403"/>
    </location>
</feature>
<reference evidence="6 7" key="1">
    <citation type="journal article" date="2015" name="Genome Biol. Evol.">
        <title>Comparative Genomics of a Bacterivorous Green Alga Reveals Evolutionary Causalities and Consequences of Phago-Mixotrophic Mode of Nutrition.</title>
        <authorList>
            <person name="Burns J.A."/>
            <person name="Paasch A."/>
            <person name="Narechania A."/>
            <person name="Kim E."/>
        </authorList>
    </citation>
    <scope>NUCLEOTIDE SEQUENCE [LARGE SCALE GENOMIC DNA]</scope>
    <source>
        <strain evidence="6 7">PLY_AMNH</strain>
    </source>
</reference>
<dbReference type="Pfam" id="PF00027">
    <property type="entry name" value="cNMP_binding"/>
    <property type="match status" value="1"/>
</dbReference>
<name>A0AAE0BLJ7_9CHLO</name>
<keyword evidence="2" id="KW-0406">Ion transport</keyword>
<dbReference type="SUPFAM" id="SSF81324">
    <property type="entry name" value="Voltage-gated potassium channels"/>
    <property type="match status" value="1"/>
</dbReference>
<gene>
    <name evidence="6" type="ORF">CYMTET_51296</name>
</gene>
<dbReference type="GO" id="GO:0034702">
    <property type="term" value="C:monoatomic ion channel complex"/>
    <property type="evidence" value="ECO:0007669"/>
    <property type="project" value="UniProtKB-KW"/>
</dbReference>
<dbReference type="InterPro" id="IPR000595">
    <property type="entry name" value="cNMP-bd_dom"/>
</dbReference>
<keyword evidence="2" id="KW-0851">Voltage-gated channel</keyword>
<dbReference type="PANTHER" id="PTHR45743:SF2">
    <property type="entry name" value="POTASSIUM CHANNEL AKT1"/>
    <property type="match status" value="1"/>
</dbReference>
<dbReference type="PANTHER" id="PTHR45743">
    <property type="entry name" value="POTASSIUM CHANNEL AKT1"/>
    <property type="match status" value="1"/>
</dbReference>
<dbReference type="SMART" id="SM00248">
    <property type="entry name" value="ANK"/>
    <property type="match status" value="9"/>
</dbReference>
<dbReference type="PROSITE" id="PS50042">
    <property type="entry name" value="CNMP_BINDING_3"/>
    <property type="match status" value="1"/>
</dbReference>
<keyword evidence="7" id="KW-1185">Reference proteome</keyword>
<evidence type="ECO:0000313" key="6">
    <source>
        <dbReference type="EMBL" id="KAK3238712.1"/>
    </source>
</evidence>
<feature type="compositionally biased region" description="Basic and acidic residues" evidence="4">
    <location>
        <begin position="26"/>
        <end position="35"/>
    </location>
</feature>
<feature type="compositionally biased region" description="Low complexity" evidence="4">
    <location>
        <begin position="94"/>
        <end position="114"/>
    </location>
</feature>
<dbReference type="InterPro" id="IPR002110">
    <property type="entry name" value="Ankyrin_rpt"/>
</dbReference>
<accession>A0AAE0BLJ7</accession>
<keyword evidence="1" id="KW-0631">Potassium channel</keyword>
<dbReference type="PROSITE" id="PS50297">
    <property type="entry name" value="ANK_REP_REGION"/>
    <property type="match status" value="3"/>
</dbReference>
<keyword evidence="2" id="KW-0407">Ion channel</keyword>
<sequence>MLQQLACKAERVHDGWHQRQVSSLDARSDDGEPRPSEVLLQVLSTEARNEPGQELAAEARAGICDSALGNYFDREGDLGKSKARGDIADLPGVSSGAAASSGRPSGSSRPSSSSQEAGTGAALRPGLLERKVIGEERLKIAAAKFQKLVLHMEDVQKGWMALAAAAFSPREAFGPREDPATRAGAVCEAEQHPGDDELELVQAATHTWQEMALRAKYSCGRHGCPCKRPMYLMQLKQLLLTLGIPGRDQRQLELMMQEMVLRRNCQGSSLLSKELQGPVYQRLMRHARMDVDAQQCSLMEAVAFGDCFRRSLLEVEPATLEPQVGALAAIKQAFEIVEEMYTAFAMAEATIEKTMLLQMPKLLGEVGSVVFSEMFPLQVLPDELTKADVYMLVSLYANGHLVMCKQRDLNLNARISGTSKKLKQKMKLRNSRLLTLGDVAAQMISERDHEKNLAVELPVSSLSDLPDLDFIRGWAYLYQLLMVLPGSWYMRPSLVPLLQGWWLEVIVEGLEAGAEARMKAAFELTTRKDTLSASGVREFLQHLWRVPDPLPEWMQDHQVHFLFVDLFNAAPWTCRARFMRRLDTPQKGLKEHVQWAELQAALADYSTRRSSLHERTSTWGKLWKDTVMLPDTWLLRVWHRMILFIYMFNYCWVPMRNCFVLYPSSGGRPFVAEDRGDTWLAAMDIVEVAFDLILLADVVLHMNTAFVNEQSILVTDRITIRAHYTSNGFLLDIGCVAPLNWLALVLGVPRVTCGWLRMNRLVGIFNVIATERRRIEGPLMDSKPHLAVLLFLTMHTAGCVWYFLGNLSVDSWYQATEPEEDSMLSFGRLESSSVVDRYLLCFYWCFNVMMTWAMVTPAPVTFAEMTFATFLLVLNPTLVAYTTSKVSSIVFEGEKSKAEEQEHKARMVKLVKSSTGFPPELTAEIVRTATVASESHSQTSIHELYTLMSFNLRVKVARFIGRDTLNKVPVMRSCSPQFLDLLAVVMRELTAHKDELLFDQDAVADTIFIIIKGKVQETQAEPKPHSAVKGPGSSLGELPVLLGTRHTSTAQVKGDAAELFTVQGEELVRLLHDFPNDETALHEECLRCFVGDHGAGGTSEAGSRPMSASSRATSVESFADNSNFSAAIIHRISVMLRQNRLAAITKLCQCAKAGNLQHMKQLLKNSPIDLDDADTNGRTVLAVAASEGQVEVVQYLLSEGANAGIKDRSGNTPLNDAVREGHGKVALELKSAGFKLDYAALDMAAMLCEVAYSGSTAKMQQLVLHGGDINLGDYDGRTALMLAASSGRLEMVDLLLKAGADMEAQDQFGNTALDDAVREKHLEVQKRLCQAGARLRSRGIQLCEAAAVGDLETLILLCKNGADANEGDYDKRTGLHLAASNGHSNCVDFLLEKKDIDINAVDKFGGTPLDDALRHQNSAIVVMLAKRGGVQGSHSSVLARTQREEEAQELARRKRTAARAEQLQAESKEEAAHRALGAALHQLKLHCALVEGALKRILGQLGIAPLSSGEPAESQVLNQLIELTASNSIKLSEAAQNVQDLLEDLVEDLQTSFEIKVPSIFMRVDRKKFFETVLKEARSLQSFMVSLIALCNAPPEVQWDPVNRMEGECALMSALP</sequence>
<dbReference type="InterPro" id="IPR018490">
    <property type="entry name" value="cNMP-bd_dom_sf"/>
</dbReference>
<organism evidence="6 7">
    <name type="scientific">Cymbomonas tetramitiformis</name>
    <dbReference type="NCBI Taxonomy" id="36881"/>
    <lineage>
        <taxon>Eukaryota</taxon>
        <taxon>Viridiplantae</taxon>
        <taxon>Chlorophyta</taxon>
        <taxon>Pyramimonadophyceae</taxon>
        <taxon>Pyramimonadales</taxon>
        <taxon>Pyramimonadaceae</taxon>
        <taxon>Cymbomonas</taxon>
    </lineage>
</organism>
<feature type="repeat" description="ANK" evidence="3">
    <location>
        <begin position="1275"/>
        <end position="1307"/>
    </location>
</feature>
<dbReference type="SUPFAM" id="SSF48403">
    <property type="entry name" value="Ankyrin repeat"/>
    <property type="match status" value="1"/>
</dbReference>
<keyword evidence="1" id="KW-0630">Potassium</keyword>
<dbReference type="InterPro" id="IPR045319">
    <property type="entry name" value="KAT/AKT"/>
</dbReference>
<feature type="region of interest" description="Disordered" evidence="4">
    <location>
        <begin position="82"/>
        <end position="123"/>
    </location>
</feature>
<dbReference type="Pfam" id="PF12796">
    <property type="entry name" value="Ank_2"/>
    <property type="match status" value="3"/>
</dbReference>
<comment type="caution">
    <text evidence="6">The sequence shown here is derived from an EMBL/GenBank/DDBJ whole genome shotgun (WGS) entry which is preliminary data.</text>
</comment>
<dbReference type="InterPro" id="IPR014710">
    <property type="entry name" value="RmlC-like_jellyroll"/>
</dbReference>
<dbReference type="Gene3D" id="1.10.287.70">
    <property type="match status" value="1"/>
</dbReference>
<proteinExistence type="predicted"/>
<evidence type="ECO:0000256" key="3">
    <source>
        <dbReference type="PROSITE-ProRule" id="PRU00023"/>
    </source>
</evidence>
<feature type="repeat" description="ANK" evidence="3">
    <location>
        <begin position="1176"/>
        <end position="1208"/>
    </location>
</feature>
<dbReference type="CDD" id="cd00038">
    <property type="entry name" value="CAP_ED"/>
    <property type="match status" value="1"/>
</dbReference>
<keyword evidence="1" id="KW-0633">Potassium transport</keyword>
<evidence type="ECO:0000256" key="1">
    <source>
        <dbReference type="ARBA" id="ARBA00022826"/>
    </source>
</evidence>
<keyword evidence="2" id="KW-0813">Transport</keyword>
<evidence type="ECO:0000256" key="2">
    <source>
        <dbReference type="ARBA" id="ARBA00022882"/>
    </source>
</evidence>
<dbReference type="Gene3D" id="1.25.40.20">
    <property type="entry name" value="Ankyrin repeat-containing domain"/>
    <property type="match status" value="3"/>
</dbReference>
<evidence type="ECO:0000256" key="4">
    <source>
        <dbReference type="SAM" id="MobiDB-lite"/>
    </source>
</evidence>
<dbReference type="InterPro" id="IPR036770">
    <property type="entry name" value="Ankyrin_rpt-contain_sf"/>
</dbReference>